<feature type="domain" description="C2H2-type" evidence="9">
    <location>
        <begin position="7"/>
        <end position="34"/>
    </location>
</feature>
<dbReference type="GeneID" id="54287077"/>
<gene>
    <name evidence="10" type="ORF">BU24DRAFT_429203</name>
</gene>
<dbReference type="InterPro" id="IPR007219">
    <property type="entry name" value="XnlR_reg_dom"/>
</dbReference>
<evidence type="ECO:0000256" key="2">
    <source>
        <dbReference type="ARBA" id="ARBA00022723"/>
    </source>
</evidence>
<evidence type="ECO:0000256" key="4">
    <source>
        <dbReference type="ARBA" id="ARBA00022771"/>
    </source>
</evidence>
<dbReference type="OrthoDB" id="8117402at2759"/>
<dbReference type="PROSITE" id="PS50157">
    <property type="entry name" value="ZINC_FINGER_C2H2_2"/>
    <property type="match status" value="1"/>
</dbReference>
<dbReference type="GO" id="GO:0006351">
    <property type="term" value="P:DNA-templated transcription"/>
    <property type="evidence" value="ECO:0007669"/>
    <property type="project" value="InterPro"/>
</dbReference>
<evidence type="ECO:0000256" key="7">
    <source>
        <dbReference type="PROSITE-ProRule" id="PRU00042"/>
    </source>
</evidence>
<evidence type="ECO:0000256" key="5">
    <source>
        <dbReference type="ARBA" id="ARBA00022833"/>
    </source>
</evidence>
<dbReference type="PROSITE" id="PS00028">
    <property type="entry name" value="ZINC_FINGER_C2H2_1"/>
    <property type="match status" value="1"/>
</dbReference>
<dbReference type="CDD" id="cd12148">
    <property type="entry name" value="fungal_TF_MHR"/>
    <property type="match status" value="1"/>
</dbReference>
<dbReference type="PANTHER" id="PTHR40626:SF11">
    <property type="entry name" value="ZINC FINGER PROTEIN YPR022C"/>
    <property type="match status" value="1"/>
</dbReference>
<keyword evidence="6" id="KW-0539">Nucleus</keyword>
<feature type="compositionally biased region" description="Low complexity" evidence="8">
    <location>
        <begin position="94"/>
        <end position="103"/>
    </location>
</feature>
<sequence length="748" mass="83436">MMSIRPFGCEECSSTFTRSENLERHKRTRHGDAARKSFQCPHCQAKFARRDICKRHANRCQEKSLQQSASYQSVTRASSGGGIHSQSEPLQRASSESEPSPSSKANDHNLRRKRRRRSSSPGIEAAVVGNGDAEGPDADASWHLYTTPHLSEPQPARNSEALVSPESISLGTSNNSVGFLVGLYFAYFHASLPIIHKATFEPTTAPRPLLNIMVAIGHLYSIKDFTDEPAATTVERSRRLWAQGVEELEKIRSSEWRELRKTWVMQAWLLHIVYGVYADVSAQDGTARRMLRHLVDAVRDLGLLNYAVAATMFPRIDDEMMASFNSSELGWLEDTWRAYLHEETLKLSLQALMFLDHHVFSSCNMRPLLSPIEFVWELPLHEELWEAKDALSWRIILTDKYGESAMVGTTLKWPIPLNRGSHTMSTSLATQSLMSESPCPQLIETLFASPMATLAVLTNIELLIKDFTRCYYQLPPNPSDPSAYHILTQGQNQRIFASLKVLIDITSTQVVHETHNEKPLWRACDMTARAIKLSLCRPDDLLICGIVESNVIATLMTATHLTLGSYVAARRSTQSLLKKRSDDEGALAITEDLVSALTSIMGASPRLAYCEGPWTTAISYRILLLIWKVLRWAVGAIREKLTARIANDDIINLPRSFGSCSLVLNSLLETIFNGEPESTAAASRQNSLWATDLQSLTAILDHSEADLTNLIIRICKSRPVWAIGSAMVSSIENITATTSSNVPLNIYL</sequence>
<protein>
    <recommendedName>
        <fullName evidence="9">C2H2-type domain-containing protein</fullName>
    </recommendedName>
</protein>
<comment type="subcellular location">
    <subcellularLocation>
        <location evidence="1">Nucleus</location>
    </subcellularLocation>
</comment>
<evidence type="ECO:0000256" key="6">
    <source>
        <dbReference type="ARBA" id="ARBA00023242"/>
    </source>
</evidence>
<evidence type="ECO:0000313" key="10">
    <source>
        <dbReference type="EMBL" id="KAF2008604.1"/>
    </source>
</evidence>
<evidence type="ECO:0000256" key="8">
    <source>
        <dbReference type="SAM" id="MobiDB-lite"/>
    </source>
</evidence>
<dbReference type="InterPro" id="IPR036236">
    <property type="entry name" value="Znf_C2H2_sf"/>
</dbReference>
<dbReference type="GO" id="GO:0000981">
    <property type="term" value="F:DNA-binding transcription factor activity, RNA polymerase II-specific"/>
    <property type="evidence" value="ECO:0007669"/>
    <property type="project" value="InterPro"/>
</dbReference>
<dbReference type="FunFam" id="3.30.160.60:FF:000446">
    <property type="entry name" value="Zinc finger protein"/>
    <property type="match status" value="1"/>
</dbReference>
<evidence type="ECO:0000259" key="9">
    <source>
        <dbReference type="PROSITE" id="PS50157"/>
    </source>
</evidence>
<reference evidence="10" key="1">
    <citation type="journal article" date="2020" name="Stud. Mycol.">
        <title>101 Dothideomycetes genomes: a test case for predicting lifestyles and emergence of pathogens.</title>
        <authorList>
            <person name="Haridas S."/>
            <person name="Albert R."/>
            <person name="Binder M."/>
            <person name="Bloem J."/>
            <person name="Labutti K."/>
            <person name="Salamov A."/>
            <person name="Andreopoulos B."/>
            <person name="Baker S."/>
            <person name="Barry K."/>
            <person name="Bills G."/>
            <person name="Bluhm B."/>
            <person name="Cannon C."/>
            <person name="Castanera R."/>
            <person name="Culley D."/>
            <person name="Daum C."/>
            <person name="Ezra D."/>
            <person name="Gonzalez J."/>
            <person name="Henrissat B."/>
            <person name="Kuo A."/>
            <person name="Liang C."/>
            <person name="Lipzen A."/>
            <person name="Lutzoni F."/>
            <person name="Magnuson J."/>
            <person name="Mondo S."/>
            <person name="Nolan M."/>
            <person name="Ohm R."/>
            <person name="Pangilinan J."/>
            <person name="Park H.-J."/>
            <person name="Ramirez L."/>
            <person name="Alfaro M."/>
            <person name="Sun H."/>
            <person name="Tritt A."/>
            <person name="Yoshinaga Y."/>
            <person name="Zwiers L.-H."/>
            <person name="Turgeon B."/>
            <person name="Goodwin S."/>
            <person name="Spatafora J."/>
            <person name="Crous P."/>
            <person name="Grigoriev I."/>
        </authorList>
    </citation>
    <scope>NUCLEOTIDE SEQUENCE</scope>
    <source>
        <strain evidence="10">CBS 175.79</strain>
    </source>
</reference>
<evidence type="ECO:0000256" key="1">
    <source>
        <dbReference type="ARBA" id="ARBA00004123"/>
    </source>
</evidence>
<dbReference type="InterPro" id="IPR013087">
    <property type="entry name" value="Znf_C2H2_type"/>
</dbReference>
<name>A0A6A5X743_9PLEO</name>
<keyword evidence="5" id="KW-0862">Zinc</keyword>
<dbReference type="Gene3D" id="3.30.160.60">
    <property type="entry name" value="Classic Zinc Finger"/>
    <property type="match status" value="1"/>
</dbReference>
<dbReference type="Proteomes" id="UP000799778">
    <property type="component" value="Unassembled WGS sequence"/>
</dbReference>
<dbReference type="GO" id="GO:0000785">
    <property type="term" value="C:chromatin"/>
    <property type="evidence" value="ECO:0007669"/>
    <property type="project" value="TreeGrafter"/>
</dbReference>
<feature type="compositionally biased region" description="Polar residues" evidence="8">
    <location>
        <begin position="64"/>
        <end position="93"/>
    </location>
</feature>
<keyword evidence="4 7" id="KW-0863">Zinc-finger</keyword>
<keyword evidence="3" id="KW-0677">Repeat</keyword>
<dbReference type="GO" id="GO:0005634">
    <property type="term" value="C:nucleus"/>
    <property type="evidence" value="ECO:0007669"/>
    <property type="project" value="UniProtKB-SubCell"/>
</dbReference>
<dbReference type="GO" id="GO:0008270">
    <property type="term" value="F:zinc ion binding"/>
    <property type="evidence" value="ECO:0007669"/>
    <property type="project" value="UniProtKB-KW"/>
</dbReference>
<evidence type="ECO:0000313" key="11">
    <source>
        <dbReference type="Proteomes" id="UP000799778"/>
    </source>
</evidence>
<dbReference type="AlphaFoldDB" id="A0A6A5X743"/>
<dbReference type="InterPro" id="IPR051059">
    <property type="entry name" value="VerF-like"/>
</dbReference>
<organism evidence="10 11">
    <name type="scientific">Aaosphaeria arxii CBS 175.79</name>
    <dbReference type="NCBI Taxonomy" id="1450172"/>
    <lineage>
        <taxon>Eukaryota</taxon>
        <taxon>Fungi</taxon>
        <taxon>Dikarya</taxon>
        <taxon>Ascomycota</taxon>
        <taxon>Pezizomycotina</taxon>
        <taxon>Dothideomycetes</taxon>
        <taxon>Pleosporomycetidae</taxon>
        <taxon>Pleosporales</taxon>
        <taxon>Pleosporales incertae sedis</taxon>
        <taxon>Aaosphaeria</taxon>
    </lineage>
</organism>
<dbReference type="EMBL" id="ML978082">
    <property type="protein sequence ID" value="KAF2008604.1"/>
    <property type="molecule type" value="Genomic_DNA"/>
</dbReference>
<dbReference type="Pfam" id="PF04082">
    <property type="entry name" value="Fungal_trans"/>
    <property type="match status" value="1"/>
</dbReference>
<dbReference type="SUPFAM" id="SSF57667">
    <property type="entry name" value="beta-beta-alpha zinc fingers"/>
    <property type="match status" value="1"/>
</dbReference>
<keyword evidence="2" id="KW-0479">Metal-binding</keyword>
<feature type="region of interest" description="Disordered" evidence="8">
    <location>
        <begin position="64"/>
        <end position="140"/>
    </location>
</feature>
<proteinExistence type="predicted"/>
<dbReference type="SMART" id="SM00355">
    <property type="entry name" value="ZnF_C2H2"/>
    <property type="match status" value="2"/>
</dbReference>
<dbReference type="RefSeq" id="XP_033376943.1">
    <property type="nucleotide sequence ID" value="XM_033529680.1"/>
</dbReference>
<evidence type="ECO:0000256" key="3">
    <source>
        <dbReference type="ARBA" id="ARBA00022737"/>
    </source>
</evidence>
<dbReference type="PANTHER" id="PTHR40626">
    <property type="entry name" value="MIP31509P"/>
    <property type="match status" value="1"/>
</dbReference>
<keyword evidence="11" id="KW-1185">Reference proteome</keyword>
<dbReference type="GO" id="GO:0000978">
    <property type="term" value="F:RNA polymerase II cis-regulatory region sequence-specific DNA binding"/>
    <property type="evidence" value="ECO:0007669"/>
    <property type="project" value="InterPro"/>
</dbReference>
<accession>A0A6A5X743</accession>